<evidence type="ECO:0000313" key="1">
    <source>
        <dbReference type="EMBL" id="GAB1581737.1"/>
    </source>
</evidence>
<evidence type="ECO:0008006" key="3">
    <source>
        <dbReference type="Google" id="ProtNLM"/>
    </source>
</evidence>
<dbReference type="EMBL" id="BAAFZP010000001">
    <property type="protein sequence ID" value="GAB1581737.1"/>
    <property type="molecule type" value="Genomic_DNA"/>
</dbReference>
<dbReference type="Gene3D" id="4.10.410.40">
    <property type="match status" value="1"/>
</dbReference>
<reference evidence="1 2" key="1">
    <citation type="submission" date="2024-10" db="EMBL/GenBank/DDBJ databases">
        <title>Isolation, draft genome sequencing and identification of Phyllobacterium sp. NSA23, isolated from leaf soil.</title>
        <authorList>
            <person name="Akita H."/>
        </authorList>
    </citation>
    <scope>NUCLEOTIDE SEQUENCE [LARGE SCALE GENOMIC DNA]</scope>
    <source>
        <strain evidence="1 2">NSA23</strain>
    </source>
</reference>
<evidence type="ECO:0000313" key="2">
    <source>
        <dbReference type="Proteomes" id="UP001628091"/>
    </source>
</evidence>
<organism evidence="1 2">
    <name type="scientific">Phyllobacterium phragmitis</name>
    <dbReference type="NCBI Taxonomy" id="2670329"/>
    <lineage>
        <taxon>Bacteria</taxon>
        <taxon>Pseudomonadati</taxon>
        <taxon>Pseudomonadota</taxon>
        <taxon>Alphaproteobacteria</taxon>
        <taxon>Hyphomicrobiales</taxon>
        <taxon>Phyllobacteriaceae</taxon>
        <taxon>Phyllobacterium</taxon>
    </lineage>
</organism>
<dbReference type="RefSeq" id="WP_407864521.1">
    <property type="nucleotide sequence ID" value="NZ_BAAFZP010000001.1"/>
</dbReference>
<comment type="caution">
    <text evidence="1">The sequence shown here is derived from an EMBL/GenBank/DDBJ whole genome shotgun (WGS) entry which is preliminary data.</text>
</comment>
<name>A0ABQ0GYI9_9HYPH</name>
<proteinExistence type="predicted"/>
<protein>
    <recommendedName>
        <fullName evidence="3">Phage tail protein</fullName>
    </recommendedName>
</protein>
<accession>A0ABQ0GYI9</accession>
<keyword evidence="2" id="KW-1185">Reference proteome</keyword>
<gene>
    <name evidence="1" type="ORF">PPNSA23_16800</name>
</gene>
<sequence length="159" mass="16524">MAISATAKSKLSIGTTAAATDATTFGADTYTSVANIEDLGEVGSEAEILVGKYVDQAYARKLKGTRDNGTMTLVVARDPSDPGQTALRAAEKQELPFNFKVELNDKPTPTGTNTVFYFKAIVASAKTSMGGADDVVKDTYQVAITGAIIEVPAAEAVGP</sequence>
<dbReference type="Proteomes" id="UP001628091">
    <property type="component" value="Unassembled WGS sequence"/>
</dbReference>